<evidence type="ECO:0000313" key="6">
    <source>
        <dbReference type="EMBL" id="RZC61704.1"/>
    </source>
</evidence>
<feature type="non-terminal residue" evidence="6">
    <location>
        <position position="383"/>
    </location>
</feature>
<evidence type="ECO:0008006" key="8">
    <source>
        <dbReference type="Google" id="ProtNLM"/>
    </source>
</evidence>
<dbReference type="GO" id="GO:0004650">
    <property type="term" value="F:polygalacturonase activity"/>
    <property type="evidence" value="ECO:0007669"/>
    <property type="project" value="InterPro"/>
</dbReference>
<dbReference type="InterPro" id="IPR000743">
    <property type="entry name" value="Glyco_hydro_28"/>
</dbReference>
<dbReference type="OMA" id="DERDWPL"/>
<dbReference type="InterPro" id="IPR051801">
    <property type="entry name" value="GH28_Enzymes"/>
</dbReference>
<dbReference type="AlphaFoldDB" id="A0A4Y7JKS6"/>
<comment type="similarity">
    <text evidence="1 4">Belongs to the glycosyl hydrolase 28 family.</text>
</comment>
<keyword evidence="5" id="KW-0812">Transmembrane</keyword>
<dbReference type="Proteomes" id="UP000316621">
    <property type="component" value="Chromosome 5"/>
</dbReference>
<dbReference type="InterPro" id="IPR012334">
    <property type="entry name" value="Pectin_lyas_fold"/>
</dbReference>
<organism evidence="6 7">
    <name type="scientific">Papaver somniferum</name>
    <name type="common">Opium poppy</name>
    <dbReference type="NCBI Taxonomy" id="3469"/>
    <lineage>
        <taxon>Eukaryota</taxon>
        <taxon>Viridiplantae</taxon>
        <taxon>Streptophyta</taxon>
        <taxon>Embryophyta</taxon>
        <taxon>Tracheophyta</taxon>
        <taxon>Spermatophyta</taxon>
        <taxon>Magnoliopsida</taxon>
        <taxon>Ranunculales</taxon>
        <taxon>Papaveraceae</taxon>
        <taxon>Papaveroideae</taxon>
        <taxon>Papaver</taxon>
    </lineage>
</organism>
<feature type="transmembrane region" description="Helical" evidence="5">
    <location>
        <begin position="28"/>
        <end position="45"/>
    </location>
</feature>
<dbReference type="InterPro" id="IPR006626">
    <property type="entry name" value="PbH1"/>
</dbReference>
<evidence type="ECO:0000256" key="2">
    <source>
        <dbReference type="ARBA" id="ARBA00022801"/>
    </source>
</evidence>
<evidence type="ECO:0000256" key="3">
    <source>
        <dbReference type="ARBA" id="ARBA00023295"/>
    </source>
</evidence>
<protein>
    <recommendedName>
        <fullName evidence="8">Pectate lyase superfamily protein domain-containing protein</fullName>
    </recommendedName>
</protein>
<dbReference type="InterPro" id="IPR011050">
    <property type="entry name" value="Pectin_lyase_fold/virulence"/>
</dbReference>
<dbReference type="EMBL" id="CM010719">
    <property type="protein sequence ID" value="RZC61704.1"/>
    <property type="molecule type" value="Genomic_DNA"/>
</dbReference>
<proteinExistence type="inferred from homology"/>
<dbReference type="Gramene" id="RZC61704">
    <property type="protein sequence ID" value="RZC61704"/>
    <property type="gene ID" value="C5167_023465"/>
</dbReference>
<name>A0A4Y7JKS6_PAPSO</name>
<dbReference type="PANTHER" id="PTHR31339">
    <property type="entry name" value="PECTIN LYASE-RELATED"/>
    <property type="match status" value="1"/>
</dbReference>
<accession>A0A4Y7JKS6</accession>
<sequence>MFGRICNIQRLDWKRCTPALVSSQRRSLIVLWIMCFASLVIIWQRNLLIDGLWGSKVDAKPMPMLRPFAFNLTEFGGKGDGVTENTKAFEKAIMEISKLWKKGGGQLNVPPGDWLTAPFNLTSHMTLFLAEGATILILGIQNEELWPLMPPLPSYGGGREHAGPRYGSLIHGQHLKDVVITGHNGTINGQGLSWWKKYKQKLLNYTRGPLLQILWSNDIHISNITLRDSPFWTIHPYDCKNVFITNVTILAPVFGAPNTDGIDPGDDGIAIKSGWNQYGISYGRPSTNILIRNLVVRSTVSAGVSTGSEMSAGVSNVTVENVVVWSSRRAMRIKTAAGRGGYIQNITYQNITLDDVRAGFVVKINYNQHPDAGYDPKAYPILG</sequence>
<keyword evidence="5" id="KW-1133">Transmembrane helix</keyword>
<dbReference type="PANTHER" id="PTHR31339:SF44">
    <property type="entry name" value="PECTIN LYASE-LIKE SUPERFAMILY PROTEIN"/>
    <property type="match status" value="1"/>
</dbReference>
<keyword evidence="5" id="KW-0472">Membrane</keyword>
<gene>
    <name evidence="6" type="ORF">C5167_023465</name>
</gene>
<dbReference type="Gene3D" id="2.160.20.10">
    <property type="entry name" value="Single-stranded right-handed beta-helix, Pectin lyase-like"/>
    <property type="match status" value="1"/>
</dbReference>
<evidence type="ECO:0000256" key="1">
    <source>
        <dbReference type="ARBA" id="ARBA00008834"/>
    </source>
</evidence>
<dbReference type="SUPFAM" id="SSF51126">
    <property type="entry name" value="Pectin lyase-like"/>
    <property type="match status" value="1"/>
</dbReference>
<evidence type="ECO:0000256" key="4">
    <source>
        <dbReference type="RuleBase" id="RU361169"/>
    </source>
</evidence>
<keyword evidence="7" id="KW-1185">Reference proteome</keyword>
<dbReference type="SMART" id="SM00710">
    <property type="entry name" value="PbH1"/>
    <property type="match status" value="4"/>
</dbReference>
<reference evidence="6 7" key="1">
    <citation type="journal article" date="2018" name="Science">
        <title>The opium poppy genome and morphinan production.</title>
        <authorList>
            <person name="Guo L."/>
            <person name="Winzer T."/>
            <person name="Yang X."/>
            <person name="Li Y."/>
            <person name="Ning Z."/>
            <person name="He Z."/>
            <person name="Teodor R."/>
            <person name="Lu Y."/>
            <person name="Bowser T.A."/>
            <person name="Graham I.A."/>
            <person name="Ye K."/>
        </authorList>
    </citation>
    <scope>NUCLEOTIDE SEQUENCE [LARGE SCALE GENOMIC DNA]</scope>
    <source>
        <strain evidence="7">cv. HN1</strain>
        <tissue evidence="6">Leaves</tissue>
    </source>
</reference>
<keyword evidence="3 4" id="KW-0326">Glycosidase</keyword>
<dbReference type="Pfam" id="PF00295">
    <property type="entry name" value="Glyco_hydro_28"/>
    <property type="match status" value="1"/>
</dbReference>
<evidence type="ECO:0000313" key="7">
    <source>
        <dbReference type="Proteomes" id="UP000316621"/>
    </source>
</evidence>
<dbReference type="STRING" id="3469.A0A4Y7JKS6"/>
<keyword evidence="2 4" id="KW-0378">Hydrolase</keyword>
<evidence type="ECO:0000256" key="5">
    <source>
        <dbReference type="SAM" id="Phobius"/>
    </source>
</evidence>
<dbReference type="GO" id="GO:0005975">
    <property type="term" value="P:carbohydrate metabolic process"/>
    <property type="evidence" value="ECO:0007669"/>
    <property type="project" value="InterPro"/>
</dbReference>